<feature type="compositionally biased region" description="Low complexity" evidence="1">
    <location>
        <begin position="99"/>
        <end position="170"/>
    </location>
</feature>
<gene>
    <name evidence="3" type="ORF">FB562_0129</name>
</gene>
<evidence type="ECO:0000313" key="3">
    <source>
        <dbReference type="EMBL" id="TQL47083.1"/>
    </source>
</evidence>
<feature type="region of interest" description="Disordered" evidence="1">
    <location>
        <begin position="84"/>
        <end position="219"/>
    </location>
</feature>
<dbReference type="Pfam" id="PF10708">
    <property type="entry name" value="DUF2510"/>
    <property type="match status" value="1"/>
</dbReference>
<dbReference type="AlphaFoldDB" id="A0A542YG91"/>
<protein>
    <submittedName>
        <fullName evidence="3">Uncharacterized protein DUF2510</fullName>
    </submittedName>
</protein>
<feature type="compositionally biased region" description="Low complexity" evidence="1">
    <location>
        <begin position="197"/>
        <end position="212"/>
    </location>
</feature>
<feature type="domain" description="DUF2510" evidence="2">
    <location>
        <begin position="11"/>
        <end position="43"/>
    </location>
</feature>
<dbReference type="OrthoDB" id="5065474at2"/>
<evidence type="ECO:0000313" key="4">
    <source>
        <dbReference type="Proteomes" id="UP000317998"/>
    </source>
</evidence>
<sequence length="219" mass="22843">MPDLQHIRLPAGWYPDPDGGDHRRWWDGKAWTQHTAPFQRPAPVYDVDDLAELRAKDAVVGSVKAPRRIRTAVRIGGKLAALAHKLPFSRPRDDEQEAAEASAEAGTETGAGAPAKAAPRPRSTPARAAKAAPAAKKSTGAAAKDAPAKAAAKAAAKPAAKPSKATLAAKGSTVTTRTPSKRTQPKSSQPKRTPAQTTDATAKAARPAAKTSARGRHSL</sequence>
<dbReference type="InterPro" id="IPR018929">
    <property type="entry name" value="DUF2510"/>
</dbReference>
<comment type="caution">
    <text evidence="3">The sequence shown here is derived from an EMBL/GenBank/DDBJ whole genome shotgun (WGS) entry which is preliminary data.</text>
</comment>
<name>A0A542YG91_9MICO</name>
<accession>A0A542YG91</accession>
<proteinExistence type="predicted"/>
<dbReference type="EMBL" id="VFOM01000001">
    <property type="protein sequence ID" value="TQL47083.1"/>
    <property type="molecule type" value="Genomic_DNA"/>
</dbReference>
<dbReference type="RefSeq" id="WP_141879374.1">
    <property type="nucleotide sequence ID" value="NZ_VFOM01000001.1"/>
</dbReference>
<organism evidence="3 4">
    <name type="scientific">Homoserinimonas aerilata</name>
    <dbReference type="NCBI Taxonomy" id="1162970"/>
    <lineage>
        <taxon>Bacteria</taxon>
        <taxon>Bacillati</taxon>
        <taxon>Actinomycetota</taxon>
        <taxon>Actinomycetes</taxon>
        <taxon>Micrococcales</taxon>
        <taxon>Microbacteriaceae</taxon>
        <taxon>Homoserinimonas</taxon>
    </lineage>
</organism>
<dbReference type="Proteomes" id="UP000317998">
    <property type="component" value="Unassembled WGS sequence"/>
</dbReference>
<evidence type="ECO:0000256" key="1">
    <source>
        <dbReference type="SAM" id="MobiDB-lite"/>
    </source>
</evidence>
<keyword evidence="4" id="KW-1185">Reference proteome</keyword>
<feature type="compositionally biased region" description="Polar residues" evidence="1">
    <location>
        <begin position="185"/>
        <end position="196"/>
    </location>
</feature>
<evidence type="ECO:0000259" key="2">
    <source>
        <dbReference type="Pfam" id="PF10708"/>
    </source>
</evidence>
<reference evidence="3 4" key="1">
    <citation type="submission" date="2019-06" db="EMBL/GenBank/DDBJ databases">
        <title>Sequencing the genomes of 1000 actinobacteria strains.</title>
        <authorList>
            <person name="Klenk H.-P."/>
        </authorList>
    </citation>
    <scope>NUCLEOTIDE SEQUENCE [LARGE SCALE GENOMIC DNA]</scope>
    <source>
        <strain evidence="3 4">DSM 26477</strain>
    </source>
</reference>